<dbReference type="InterPro" id="IPR002641">
    <property type="entry name" value="PNPLA_dom"/>
</dbReference>
<dbReference type="GO" id="GO:0047372">
    <property type="term" value="F:monoacylglycerol lipase activity"/>
    <property type="evidence" value="ECO:0007669"/>
    <property type="project" value="TreeGrafter"/>
</dbReference>
<keyword evidence="7" id="KW-1185">Reference proteome</keyword>
<dbReference type="Pfam" id="PF01734">
    <property type="entry name" value="Patatin"/>
    <property type="match status" value="1"/>
</dbReference>
<feature type="short sequence motif" description="GXSXG" evidence="3">
    <location>
        <begin position="100"/>
        <end position="104"/>
    </location>
</feature>
<comment type="similarity">
    <text evidence="1">Belongs to the patatin family.</text>
</comment>
<name>A0A0W0VIX0_9GAMM</name>
<dbReference type="PANTHER" id="PTHR32176:SF92">
    <property type="entry name" value="XYLOSE ISOMERASE"/>
    <property type="match status" value="1"/>
</dbReference>
<dbReference type="Proteomes" id="UP000054869">
    <property type="component" value="Unassembled WGS sequence"/>
</dbReference>
<proteinExistence type="inferred from homology"/>
<protein>
    <submittedName>
        <fullName evidence="6">Patatin-like phospholipase</fullName>
    </submittedName>
</protein>
<sequence>MITHGISKLYFILLGIFVLILVTIFAFILYHRSLFHRNLPAKPIAKPFKQHLHTSCGQEFFTILAIDGGGIRGIIPLYFLSKIEELTQRPISENFDLVAGISTGSIIATALTLPDKQGKNKFSAKKLLDFYTNDASKLFFNSWTHQFFTLDGLIGPKYSSTGIRKVGKKFYANQGLDELKTKVIVFGYDAVSMDIIPFCNWQNCSINSTNYRVRDVITGTTAMMSFFEPKIFHDEQGNLKYIINDMGMIMNNPTLLAYLYGSKVCPNTKHYLILSLGTGNYPGITDNSPNIASWGLIKWLPNLITTTIETHSQLSNQLAAKLARLINVQTDELPKFIYIRINPVIQQEQRDPLNISKPHLQELLNISEADYKKNEKLITCLVEILNRKQLSNACKLLISKNQGAYFAD</sequence>
<accession>A0A0W0VIX0</accession>
<dbReference type="PATRIC" id="fig|45067.4.peg.2080"/>
<keyword evidence="4" id="KW-1133">Transmembrane helix</keyword>
<evidence type="ECO:0000256" key="3">
    <source>
        <dbReference type="PROSITE-ProRule" id="PRU01161"/>
    </source>
</evidence>
<comment type="caution">
    <text evidence="6">The sequence shown here is derived from an EMBL/GenBank/DDBJ whole genome shotgun (WGS) entry which is preliminary data.</text>
</comment>
<feature type="short sequence motif" description="GXGXXG" evidence="3">
    <location>
        <begin position="68"/>
        <end position="73"/>
    </location>
</feature>
<dbReference type="SUPFAM" id="SSF52151">
    <property type="entry name" value="FabD/lysophospholipase-like"/>
    <property type="match status" value="1"/>
</dbReference>
<dbReference type="PROSITE" id="PS51635">
    <property type="entry name" value="PNPLA"/>
    <property type="match status" value="1"/>
</dbReference>
<dbReference type="AlphaFoldDB" id="A0A0W0VIX0"/>
<dbReference type="Gene3D" id="3.40.1090.10">
    <property type="entry name" value="Cytosolic phospholipase A2 catalytic domain"/>
    <property type="match status" value="1"/>
</dbReference>
<dbReference type="InterPro" id="IPR016035">
    <property type="entry name" value="Acyl_Trfase/lysoPLipase"/>
</dbReference>
<keyword evidence="4" id="KW-0472">Membrane</keyword>
<keyword evidence="2" id="KW-0443">Lipid metabolism</keyword>
<dbReference type="GO" id="GO:0006629">
    <property type="term" value="P:lipid metabolic process"/>
    <property type="evidence" value="ECO:0007669"/>
    <property type="project" value="UniProtKB-KW"/>
</dbReference>
<dbReference type="RefSeq" id="WP_051546129.1">
    <property type="nucleotide sequence ID" value="NZ_CAAAJD010000027.1"/>
</dbReference>
<organism evidence="6 7">
    <name type="scientific">Legionella lansingensis</name>
    <dbReference type="NCBI Taxonomy" id="45067"/>
    <lineage>
        <taxon>Bacteria</taxon>
        <taxon>Pseudomonadati</taxon>
        <taxon>Pseudomonadota</taxon>
        <taxon>Gammaproteobacteria</taxon>
        <taxon>Legionellales</taxon>
        <taxon>Legionellaceae</taxon>
        <taxon>Legionella</taxon>
    </lineage>
</organism>
<reference evidence="6 7" key="1">
    <citation type="submission" date="2015-11" db="EMBL/GenBank/DDBJ databases">
        <title>Genomic analysis of 38 Legionella species identifies large and diverse effector repertoires.</title>
        <authorList>
            <person name="Burstein D."/>
            <person name="Amaro F."/>
            <person name="Zusman T."/>
            <person name="Lifshitz Z."/>
            <person name="Cohen O."/>
            <person name="Gilbert J.A."/>
            <person name="Pupko T."/>
            <person name="Shuman H.A."/>
            <person name="Segal G."/>
        </authorList>
    </citation>
    <scope>NUCLEOTIDE SEQUENCE [LARGE SCALE GENOMIC DNA]</scope>
    <source>
        <strain evidence="6 7">ATCC 49751</strain>
    </source>
</reference>
<evidence type="ECO:0000256" key="1">
    <source>
        <dbReference type="ARBA" id="ARBA00010240"/>
    </source>
</evidence>
<feature type="domain" description="PNPLA" evidence="5">
    <location>
        <begin position="64"/>
        <end position="258"/>
    </location>
</feature>
<dbReference type="OrthoDB" id="9807112at2"/>
<feature type="transmembrane region" description="Helical" evidence="4">
    <location>
        <begin position="9"/>
        <end position="30"/>
    </location>
</feature>
<evidence type="ECO:0000256" key="2">
    <source>
        <dbReference type="ARBA" id="ARBA00023098"/>
    </source>
</evidence>
<dbReference type="PANTHER" id="PTHR32176">
    <property type="entry name" value="XYLOSE ISOMERASE"/>
    <property type="match status" value="1"/>
</dbReference>
<comment type="caution">
    <text evidence="3">Lacks conserved residue(s) required for the propagation of feature annotation.</text>
</comment>
<evidence type="ECO:0000256" key="4">
    <source>
        <dbReference type="SAM" id="Phobius"/>
    </source>
</evidence>
<gene>
    <name evidence="6" type="ORF">Llan_1987</name>
</gene>
<dbReference type="eggNOG" id="COG3621">
    <property type="taxonomic scope" value="Bacteria"/>
</dbReference>
<evidence type="ECO:0000259" key="5">
    <source>
        <dbReference type="PROSITE" id="PS51635"/>
    </source>
</evidence>
<dbReference type="STRING" id="45067.Llan_1987"/>
<dbReference type="EMBL" id="LNYI01000046">
    <property type="protein sequence ID" value="KTD20058.1"/>
    <property type="molecule type" value="Genomic_DNA"/>
</dbReference>
<evidence type="ECO:0000313" key="6">
    <source>
        <dbReference type="EMBL" id="KTD20058.1"/>
    </source>
</evidence>
<keyword evidence="4" id="KW-0812">Transmembrane</keyword>
<evidence type="ECO:0000313" key="7">
    <source>
        <dbReference type="Proteomes" id="UP000054869"/>
    </source>
</evidence>
<dbReference type="GO" id="GO:0004620">
    <property type="term" value="F:phospholipase activity"/>
    <property type="evidence" value="ECO:0007669"/>
    <property type="project" value="TreeGrafter"/>
</dbReference>